<dbReference type="InterPro" id="IPR036895">
    <property type="entry name" value="Uracil-DNA_glycosylase-like_sf"/>
</dbReference>
<keyword evidence="10" id="KW-0411">Iron-sulfur</keyword>
<dbReference type="GO" id="GO:0051539">
    <property type="term" value="F:4 iron, 4 sulfur cluster binding"/>
    <property type="evidence" value="ECO:0007669"/>
    <property type="project" value="UniProtKB-KW"/>
</dbReference>
<protein>
    <recommendedName>
        <fullName evidence="4">Type-4 uracil-DNA glycosylase</fullName>
        <ecNumber evidence="3">3.2.2.27</ecNumber>
    </recommendedName>
</protein>
<dbReference type="NCBIfam" id="TIGR00758">
    <property type="entry name" value="UDG_fam4"/>
    <property type="match status" value="1"/>
</dbReference>
<evidence type="ECO:0000256" key="3">
    <source>
        <dbReference type="ARBA" id="ARBA00012030"/>
    </source>
</evidence>
<dbReference type="CDD" id="cd10030">
    <property type="entry name" value="UDG-F4_TTUDGA_SPO1dp_like"/>
    <property type="match status" value="1"/>
</dbReference>
<comment type="catalytic activity">
    <reaction evidence="1">
        <text>Hydrolyzes single-stranded DNA or mismatched double-stranded DNA and polynucleotides, releasing free uracil.</text>
        <dbReference type="EC" id="3.2.2.27"/>
    </reaction>
</comment>
<proteinExistence type="inferred from homology"/>
<dbReference type="EMBL" id="DSDM01000024">
    <property type="protein sequence ID" value="HDQ88606.1"/>
    <property type="molecule type" value="Genomic_DNA"/>
</dbReference>
<reference evidence="13" key="1">
    <citation type="journal article" date="2020" name="mSystems">
        <title>Genome- and Community-Level Interaction Insights into Carbon Utilization and Element Cycling Functions of Hydrothermarchaeota in Hydrothermal Sediment.</title>
        <authorList>
            <person name="Zhou Z."/>
            <person name="Liu Y."/>
            <person name="Xu W."/>
            <person name="Pan J."/>
            <person name="Luo Z.H."/>
            <person name="Li M."/>
        </authorList>
    </citation>
    <scope>NUCLEOTIDE SEQUENCE [LARGE SCALE GENOMIC DNA]</scope>
    <source>
        <strain evidence="13">SpSt-1219</strain>
    </source>
</reference>
<dbReference type="PANTHER" id="PTHR33693:SF1">
    <property type="entry name" value="TYPE-4 URACIL-DNA GLYCOSYLASE"/>
    <property type="match status" value="1"/>
</dbReference>
<dbReference type="Gene3D" id="3.40.470.10">
    <property type="entry name" value="Uracil-DNA glycosylase-like domain"/>
    <property type="match status" value="1"/>
</dbReference>
<feature type="domain" description="Uracil-DNA glycosylase-like" evidence="12">
    <location>
        <begin position="31"/>
        <end position="177"/>
    </location>
</feature>
<dbReference type="InterPro" id="IPR005122">
    <property type="entry name" value="Uracil-DNA_glycosylase-like"/>
</dbReference>
<dbReference type="GO" id="GO:0004844">
    <property type="term" value="F:uracil DNA N-glycosylase activity"/>
    <property type="evidence" value="ECO:0007669"/>
    <property type="project" value="UniProtKB-EC"/>
</dbReference>
<evidence type="ECO:0000256" key="6">
    <source>
        <dbReference type="ARBA" id="ARBA00022723"/>
    </source>
</evidence>
<dbReference type="Pfam" id="PF03167">
    <property type="entry name" value="UDG"/>
    <property type="match status" value="1"/>
</dbReference>
<evidence type="ECO:0000256" key="11">
    <source>
        <dbReference type="ARBA" id="ARBA00023204"/>
    </source>
</evidence>
<gene>
    <name evidence="13" type="ORF">ENN92_00435</name>
</gene>
<keyword evidence="8" id="KW-0378">Hydrolase</keyword>
<dbReference type="Proteomes" id="UP000886066">
    <property type="component" value="Unassembled WGS sequence"/>
</dbReference>
<evidence type="ECO:0000256" key="2">
    <source>
        <dbReference type="ARBA" id="ARBA00006521"/>
    </source>
</evidence>
<evidence type="ECO:0000256" key="5">
    <source>
        <dbReference type="ARBA" id="ARBA00022485"/>
    </source>
</evidence>
<dbReference type="InterPro" id="IPR005273">
    <property type="entry name" value="Ura-DNA_glyco_family4"/>
</dbReference>
<dbReference type="GO" id="GO:0046872">
    <property type="term" value="F:metal ion binding"/>
    <property type="evidence" value="ECO:0007669"/>
    <property type="project" value="UniProtKB-KW"/>
</dbReference>
<evidence type="ECO:0000256" key="9">
    <source>
        <dbReference type="ARBA" id="ARBA00023004"/>
    </source>
</evidence>
<sequence>MQKKELLDKLAEKISVCERCPLYETALNPVPGEGNINAAIVFIGEAPGATEDKLGRPFVGRAGNLLNELLDKIGMKREDVWIGNIIKHRPPNNRQPQPNEITACDPFLTVQLKAINPKLVVTLGRFAMYYFYKDGKISRDHGNLIRSDKGFYVYPVYHPAAALRKGDFKQALEEDFLRIPQVLKQIDIEKNKIISSSEEEKGQLKLKI</sequence>
<accession>A0A7C1DHE7</accession>
<dbReference type="EC" id="3.2.2.27" evidence="3"/>
<dbReference type="AlphaFoldDB" id="A0A7C1DHE7"/>
<name>A0A7C1DHE7_UNCKA</name>
<dbReference type="PANTHER" id="PTHR33693">
    <property type="entry name" value="TYPE-5 URACIL-DNA GLYCOSYLASE"/>
    <property type="match status" value="1"/>
</dbReference>
<dbReference type="SMART" id="SM00986">
    <property type="entry name" value="UDG"/>
    <property type="match status" value="1"/>
</dbReference>
<dbReference type="GO" id="GO:0006281">
    <property type="term" value="P:DNA repair"/>
    <property type="evidence" value="ECO:0007669"/>
    <property type="project" value="UniProtKB-KW"/>
</dbReference>
<keyword evidence="6" id="KW-0479">Metal-binding</keyword>
<keyword evidence="9" id="KW-0408">Iron</keyword>
<comment type="caution">
    <text evidence="13">The sequence shown here is derived from an EMBL/GenBank/DDBJ whole genome shotgun (WGS) entry which is preliminary data.</text>
</comment>
<keyword evidence="7" id="KW-0227">DNA damage</keyword>
<evidence type="ECO:0000313" key="13">
    <source>
        <dbReference type="EMBL" id="HDQ88606.1"/>
    </source>
</evidence>
<organism evidence="13">
    <name type="scientific">candidate division WWE3 bacterium</name>
    <dbReference type="NCBI Taxonomy" id="2053526"/>
    <lineage>
        <taxon>Bacteria</taxon>
        <taxon>Katanobacteria</taxon>
    </lineage>
</organism>
<evidence type="ECO:0000256" key="1">
    <source>
        <dbReference type="ARBA" id="ARBA00001400"/>
    </source>
</evidence>
<comment type="similarity">
    <text evidence="2">Belongs to the uracil-DNA glycosylase (UDG) superfamily. Type 4 (UDGa) family.</text>
</comment>
<dbReference type="SUPFAM" id="SSF52141">
    <property type="entry name" value="Uracil-DNA glycosylase-like"/>
    <property type="match status" value="1"/>
</dbReference>
<evidence type="ECO:0000256" key="8">
    <source>
        <dbReference type="ARBA" id="ARBA00022801"/>
    </source>
</evidence>
<evidence type="ECO:0000256" key="10">
    <source>
        <dbReference type="ARBA" id="ARBA00023014"/>
    </source>
</evidence>
<evidence type="ECO:0000256" key="7">
    <source>
        <dbReference type="ARBA" id="ARBA00022763"/>
    </source>
</evidence>
<evidence type="ECO:0000259" key="12">
    <source>
        <dbReference type="SMART" id="SM00986"/>
    </source>
</evidence>
<keyword evidence="5" id="KW-0004">4Fe-4S</keyword>
<keyword evidence="11" id="KW-0234">DNA repair</keyword>
<dbReference type="InterPro" id="IPR051536">
    <property type="entry name" value="UDG_Type-4/5"/>
</dbReference>
<evidence type="ECO:0000256" key="4">
    <source>
        <dbReference type="ARBA" id="ARBA00019403"/>
    </source>
</evidence>
<dbReference type="SMART" id="SM00987">
    <property type="entry name" value="UreE_C"/>
    <property type="match status" value="1"/>
</dbReference>